<gene>
    <name evidence="1" type="ORF">RhiirC2_795437</name>
</gene>
<reference evidence="1 2" key="1">
    <citation type="submission" date="2016-04" db="EMBL/GenBank/DDBJ databases">
        <title>Genome analyses suggest a sexual origin of heterokaryosis in a supposedly ancient asexual fungus.</title>
        <authorList>
            <person name="Ropars J."/>
            <person name="Sedzielewska K."/>
            <person name="Noel J."/>
            <person name="Charron P."/>
            <person name="Farinelli L."/>
            <person name="Marton T."/>
            <person name="Kruger M."/>
            <person name="Pelin A."/>
            <person name="Brachmann A."/>
            <person name="Corradi N."/>
        </authorList>
    </citation>
    <scope>NUCLEOTIDE SEQUENCE [LARGE SCALE GENOMIC DNA]</scope>
    <source>
        <strain evidence="1 2">C2</strain>
    </source>
</reference>
<dbReference type="Proteomes" id="UP000233469">
    <property type="component" value="Unassembled WGS sequence"/>
</dbReference>
<dbReference type="OrthoDB" id="2436309at2759"/>
<reference evidence="1 2" key="2">
    <citation type="submission" date="2017-10" db="EMBL/GenBank/DDBJ databases">
        <title>Extensive intraspecific genome diversity in a model arbuscular mycorrhizal fungus.</title>
        <authorList>
            <person name="Chen E.C.H."/>
            <person name="Morin E."/>
            <person name="Baudet D."/>
            <person name="Noel J."/>
            <person name="Ndikumana S."/>
            <person name="Charron P."/>
            <person name="St-Onge C."/>
            <person name="Giorgi J."/>
            <person name="Grigoriev I.V."/>
            <person name="Roux C."/>
            <person name="Martin F.M."/>
            <person name="Corradi N."/>
        </authorList>
    </citation>
    <scope>NUCLEOTIDE SEQUENCE [LARGE SCALE GENOMIC DNA]</scope>
    <source>
        <strain evidence="1 2">C2</strain>
    </source>
</reference>
<accession>A0A2N1MBL3</accession>
<proteinExistence type="predicted"/>
<protein>
    <submittedName>
        <fullName evidence="1">Uncharacterized protein</fullName>
    </submittedName>
</protein>
<evidence type="ECO:0000313" key="1">
    <source>
        <dbReference type="EMBL" id="PKK59020.1"/>
    </source>
</evidence>
<evidence type="ECO:0000313" key="2">
    <source>
        <dbReference type="Proteomes" id="UP000233469"/>
    </source>
</evidence>
<organism evidence="1 2">
    <name type="scientific">Rhizophagus irregularis</name>
    <dbReference type="NCBI Taxonomy" id="588596"/>
    <lineage>
        <taxon>Eukaryota</taxon>
        <taxon>Fungi</taxon>
        <taxon>Fungi incertae sedis</taxon>
        <taxon>Mucoromycota</taxon>
        <taxon>Glomeromycotina</taxon>
        <taxon>Glomeromycetes</taxon>
        <taxon>Glomerales</taxon>
        <taxon>Glomeraceae</taxon>
        <taxon>Rhizophagus</taxon>
    </lineage>
</organism>
<dbReference type="AlphaFoldDB" id="A0A2N1MBL3"/>
<dbReference type="VEuPathDB" id="FungiDB:FUN_005766"/>
<name>A0A2N1MBL3_9GLOM</name>
<comment type="caution">
    <text evidence="1">The sequence shown here is derived from an EMBL/GenBank/DDBJ whole genome shotgun (WGS) entry which is preliminary data.</text>
</comment>
<dbReference type="EMBL" id="LLXL01003263">
    <property type="protein sequence ID" value="PKK59020.1"/>
    <property type="molecule type" value="Genomic_DNA"/>
</dbReference>
<sequence length="119" mass="13846">MKSLTIHSYDADLWERYGQKFNQTKLVDLLELPLKNTNNYIQAIQSFIELPKIVNYLRQYTIPIPADFPGQLFIIRAIANILKSNNNVPTSNNITHLIPFLINILDFKFNFMRTSSCII</sequence>